<dbReference type="AlphaFoldDB" id="A0A9X1HPS8"/>
<feature type="transmembrane region" description="Helical" evidence="1">
    <location>
        <begin position="39"/>
        <end position="61"/>
    </location>
</feature>
<evidence type="ECO:0000313" key="5">
    <source>
        <dbReference type="Proteomes" id="UP001139409"/>
    </source>
</evidence>
<dbReference type="EMBL" id="JAIXNE010000002">
    <property type="protein sequence ID" value="MCA6074950.1"/>
    <property type="molecule type" value="Genomic_DNA"/>
</dbReference>
<evidence type="ECO:0000313" key="2">
    <source>
        <dbReference type="EMBL" id="MCA6074950.1"/>
    </source>
</evidence>
<dbReference type="Proteomes" id="UP001139409">
    <property type="component" value="Unassembled WGS sequence"/>
</dbReference>
<name>A0A9X1HPS8_9BACT</name>
<feature type="transmembrane region" description="Helical" evidence="1">
    <location>
        <begin position="73"/>
        <end position="97"/>
    </location>
</feature>
<evidence type="ECO:0000256" key="1">
    <source>
        <dbReference type="SAM" id="Phobius"/>
    </source>
</evidence>
<keyword evidence="1" id="KW-0472">Membrane</keyword>
<proteinExistence type="predicted"/>
<accession>A0A9X1HPS8</accession>
<keyword evidence="1" id="KW-0812">Transmembrane</keyword>
<evidence type="ECO:0000313" key="3">
    <source>
        <dbReference type="EMBL" id="MCA6076127.1"/>
    </source>
</evidence>
<keyword evidence="1" id="KW-1133">Transmembrane helix</keyword>
<reference evidence="2" key="1">
    <citation type="submission" date="2021-09" db="EMBL/GenBank/DDBJ databases">
        <title>Fulvivirga sp. isolated from coastal sediment.</title>
        <authorList>
            <person name="Yu H."/>
        </authorList>
    </citation>
    <scope>NUCLEOTIDE SEQUENCE</scope>
    <source>
        <strain evidence="2">1062</strain>
    </source>
</reference>
<dbReference type="RefSeq" id="WP_225698059.1">
    <property type="nucleotide sequence ID" value="NZ_JAIXNE010000002.1"/>
</dbReference>
<protein>
    <submittedName>
        <fullName evidence="2">Uncharacterized protein</fullName>
    </submittedName>
</protein>
<keyword evidence="5" id="KW-1185">Reference proteome</keyword>
<organism evidence="2 5">
    <name type="scientific">Fulvivirga sedimenti</name>
    <dbReference type="NCBI Taxonomy" id="2879465"/>
    <lineage>
        <taxon>Bacteria</taxon>
        <taxon>Pseudomonadati</taxon>
        <taxon>Bacteroidota</taxon>
        <taxon>Cytophagia</taxon>
        <taxon>Cytophagales</taxon>
        <taxon>Fulvivirgaceae</taxon>
        <taxon>Fulvivirga</taxon>
    </lineage>
</organism>
<evidence type="ECO:0000313" key="4">
    <source>
        <dbReference type="EMBL" id="MCA6077255.1"/>
    </source>
</evidence>
<sequence length="101" mass="11679">MIKDNGFRDNMLLLAFLTLLVYLGFRLHGDTDIQLHDTYFVFSPLTVMMLMMAPVWMLVLLRRSIRTRFRSVPSIIALIIAIVAFGWVWIPFISAVMDLST</sequence>
<dbReference type="EMBL" id="JAIXNE010000004">
    <property type="protein sequence ID" value="MCA6077255.1"/>
    <property type="molecule type" value="Genomic_DNA"/>
</dbReference>
<gene>
    <name evidence="2" type="ORF">LDX50_08720</name>
    <name evidence="3" type="ORF">LDX50_14690</name>
    <name evidence="4" type="ORF">LDX50_20410</name>
</gene>
<dbReference type="EMBL" id="JAIXNE010000003">
    <property type="protein sequence ID" value="MCA6076127.1"/>
    <property type="molecule type" value="Genomic_DNA"/>
</dbReference>
<comment type="caution">
    <text evidence="2">The sequence shown here is derived from an EMBL/GenBank/DDBJ whole genome shotgun (WGS) entry which is preliminary data.</text>
</comment>